<dbReference type="RefSeq" id="WP_166953266.1">
    <property type="nucleotide sequence ID" value="NZ_JAASQI010000005.1"/>
</dbReference>
<comment type="caution">
    <text evidence="2">The sequence shown here is derived from an EMBL/GenBank/DDBJ whole genome shotgun (WGS) entry which is preliminary data.</text>
</comment>
<dbReference type="EMBL" id="JAASQI010000005">
    <property type="protein sequence ID" value="NIJ58683.1"/>
    <property type="molecule type" value="Genomic_DNA"/>
</dbReference>
<gene>
    <name evidence="2" type="ORF">FHS82_002531</name>
</gene>
<feature type="signal peptide" evidence="1">
    <location>
        <begin position="1"/>
        <end position="23"/>
    </location>
</feature>
<accession>A0ABX0V0E9</accession>
<keyword evidence="1" id="KW-0732">Signal</keyword>
<feature type="chain" id="PRO_5045106631" evidence="1">
    <location>
        <begin position="24"/>
        <end position="146"/>
    </location>
</feature>
<sequence>MQFSPVPPLAAAFAVMLAGGAVAEEGRPAPRGREGLTRVPMTFANAGPASMACASAIAHWHSLDLGRAEAGGSIAFDLWADTASGAIFLLNGSEDRMPVESLWCGIAGRSWETRATIALARRAGVSPPPGDFLCRQAEDHVICEAR</sequence>
<reference evidence="2 3" key="1">
    <citation type="submission" date="2020-03" db="EMBL/GenBank/DDBJ databases">
        <title>Genomic Encyclopedia of Type Strains, Phase IV (KMG-IV): sequencing the most valuable type-strain genomes for metagenomic binning, comparative biology and taxonomic classification.</title>
        <authorList>
            <person name="Goeker M."/>
        </authorList>
    </citation>
    <scope>NUCLEOTIDE SEQUENCE [LARGE SCALE GENOMIC DNA]</scope>
    <source>
        <strain evidence="2 3">DSM 103870</strain>
    </source>
</reference>
<evidence type="ECO:0000256" key="1">
    <source>
        <dbReference type="SAM" id="SignalP"/>
    </source>
</evidence>
<protein>
    <submittedName>
        <fullName evidence="2">Uncharacterized protein</fullName>
    </submittedName>
</protein>
<proteinExistence type="predicted"/>
<evidence type="ECO:0000313" key="3">
    <source>
        <dbReference type="Proteomes" id="UP001429580"/>
    </source>
</evidence>
<keyword evidence="3" id="KW-1185">Reference proteome</keyword>
<organism evidence="2 3">
    <name type="scientific">Pseudochelatococcus lubricantis</name>
    <dbReference type="NCBI Taxonomy" id="1538102"/>
    <lineage>
        <taxon>Bacteria</taxon>
        <taxon>Pseudomonadati</taxon>
        <taxon>Pseudomonadota</taxon>
        <taxon>Alphaproteobacteria</taxon>
        <taxon>Hyphomicrobiales</taxon>
        <taxon>Chelatococcaceae</taxon>
        <taxon>Pseudochelatococcus</taxon>
    </lineage>
</organism>
<evidence type="ECO:0000313" key="2">
    <source>
        <dbReference type="EMBL" id="NIJ58683.1"/>
    </source>
</evidence>
<dbReference type="Proteomes" id="UP001429580">
    <property type="component" value="Unassembled WGS sequence"/>
</dbReference>
<name>A0ABX0V0E9_9HYPH</name>